<dbReference type="AlphaFoldDB" id="A0A1G6ZHD6"/>
<dbReference type="STRING" id="1391627.SAMN05216464_103364"/>
<dbReference type="EMBL" id="FNAI01000003">
    <property type="protein sequence ID" value="SDE02114.1"/>
    <property type="molecule type" value="Genomic_DNA"/>
</dbReference>
<evidence type="ECO:0000259" key="1">
    <source>
        <dbReference type="Pfam" id="PF07969"/>
    </source>
</evidence>
<dbReference type="PANTHER" id="PTHR22642:SF21">
    <property type="entry name" value="PERIPLASMIC PROTEIN"/>
    <property type="match status" value="1"/>
</dbReference>
<dbReference type="GO" id="GO:0016810">
    <property type="term" value="F:hydrolase activity, acting on carbon-nitrogen (but not peptide) bonds"/>
    <property type="evidence" value="ECO:0007669"/>
    <property type="project" value="InterPro"/>
</dbReference>
<dbReference type="CDD" id="cd01300">
    <property type="entry name" value="YtcJ_like"/>
    <property type="match status" value="1"/>
</dbReference>
<dbReference type="SUPFAM" id="SSF51338">
    <property type="entry name" value="Composite domain of metallo-dependent hydrolases"/>
    <property type="match status" value="1"/>
</dbReference>
<keyword evidence="3" id="KW-1185">Reference proteome</keyword>
<dbReference type="PANTHER" id="PTHR22642">
    <property type="entry name" value="IMIDAZOLONEPROPIONASE"/>
    <property type="match status" value="1"/>
</dbReference>
<organism evidence="2 3">
    <name type="scientific">Mucilaginibacter pineti</name>
    <dbReference type="NCBI Taxonomy" id="1391627"/>
    <lineage>
        <taxon>Bacteria</taxon>
        <taxon>Pseudomonadati</taxon>
        <taxon>Bacteroidota</taxon>
        <taxon>Sphingobacteriia</taxon>
        <taxon>Sphingobacteriales</taxon>
        <taxon>Sphingobacteriaceae</taxon>
        <taxon>Mucilaginibacter</taxon>
    </lineage>
</organism>
<dbReference type="InterPro" id="IPR032466">
    <property type="entry name" value="Metal_Hydrolase"/>
</dbReference>
<dbReference type="Gene3D" id="2.30.40.10">
    <property type="entry name" value="Urease, subunit C, domain 1"/>
    <property type="match status" value="1"/>
</dbReference>
<sequence>MKNQFNLTKSTWQLVVILLLTLTAGLVKAQQKADLIIYNAKVATMSRAGEFKQAIAVKNGIILAAGTTAQLMAGYKSPATKLVNAYGKTVIPGLNDSHMHAIREGLNFNMELRWDGVKTLKRAMEMLKEQAARTPPGGWVKVVGGWNEFQFEEKRQPTIDEINAAVPDKPVFITYLYGKAFLNKKGIEVLGYDKNTSYPGSVVELDKDGNPTGLLYAKETPMAIYRTLALTGTLTPEERINSSEHFYREINSFGITSVVDAAGGSQNYDADYQASLTLAKTGKLTVRTAYYLFAQQKGKELTDYEKWITKTYPNKNDHLLMANGYNMEGAGENIVASAADFENFLEPRIVLSPDMETDLEPVIRLLVKNRWPFRLHATYGESIDRMLNVFEKVNKDTPFNGLRWFFDHAETITDPELVRVKALGGGIAVQFRMYFQGELYTKMYGQPKTQLPPIKKMLAMGIPVGMGTDAPRISTYNPWMALHWLLTGKTIGGMQFWPQDQVLDKFTALKLYTSGSAWFSGEQKLKGKLVKGMYADMVILSDDYFTASPEKVKHITALMTLVNGKVVYAAGKYTGQNPAIPEVIPVWSPVKYYGGYQK</sequence>
<accession>A0A1G6ZHD6</accession>
<dbReference type="InterPro" id="IPR033932">
    <property type="entry name" value="YtcJ-like"/>
</dbReference>
<proteinExistence type="predicted"/>
<reference evidence="2 3" key="1">
    <citation type="submission" date="2016-10" db="EMBL/GenBank/DDBJ databases">
        <authorList>
            <person name="de Groot N.N."/>
        </authorList>
    </citation>
    <scope>NUCLEOTIDE SEQUENCE [LARGE SCALE GENOMIC DNA]</scope>
    <source>
        <strain evidence="2 3">47C3B</strain>
    </source>
</reference>
<dbReference type="InterPro" id="IPR013108">
    <property type="entry name" value="Amidohydro_3"/>
</dbReference>
<dbReference type="OrthoDB" id="9767366at2"/>
<feature type="domain" description="Amidohydrolase 3" evidence="1">
    <location>
        <begin position="82"/>
        <end position="568"/>
    </location>
</feature>
<dbReference type="InterPro" id="IPR011059">
    <property type="entry name" value="Metal-dep_hydrolase_composite"/>
</dbReference>
<dbReference type="Pfam" id="PF07969">
    <property type="entry name" value="Amidohydro_3"/>
    <property type="match status" value="1"/>
</dbReference>
<dbReference type="Proteomes" id="UP000199072">
    <property type="component" value="Unassembled WGS sequence"/>
</dbReference>
<evidence type="ECO:0000313" key="2">
    <source>
        <dbReference type="EMBL" id="SDE02114.1"/>
    </source>
</evidence>
<gene>
    <name evidence="2" type="ORF">SAMN05216464_103364</name>
</gene>
<name>A0A1G6ZHD6_9SPHI</name>
<dbReference type="SUPFAM" id="SSF51556">
    <property type="entry name" value="Metallo-dependent hydrolases"/>
    <property type="match status" value="1"/>
</dbReference>
<dbReference type="Gene3D" id="3.10.310.70">
    <property type="match status" value="1"/>
</dbReference>
<evidence type="ECO:0000313" key="3">
    <source>
        <dbReference type="Proteomes" id="UP000199072"/>
    </source>
</evidence>
<protein>
    <recommendedName>
        <fullName evidence="1">Amidohydrolase 3 domain-containing protein</fullName>
    </recommendedName>
</protein>
<dbReference type="RefSeq" id="WP_091148396.1">
    <property type="nucleotide sequence ID" value="NZ_FNAI01000003.1"/>
</dbReference>
<dbReference type="Gene3D" id="3.20.20.140">
    <property type="entry name" value="Metal-dependent hydrolases"/>
    <property type="match status" value="1"/>
</dbReference>